<feature type="compositionally biased region" description="Low complexity" evidence="5">
    <location>
        <begin position="520"/>
        <end position="529"/>
    </location>
</feature>
<sequence length="539" mass="57922">MTDPVTQTAFSALPLNPALLSNLETLGYVEMTPIQAEALPVILSGQDLIAQAKTGSGKTATFGLALLHALNPHLFAVQALVLCPTRELADQVALELRKLARAIPNIKILTLCGGTPIRPQTESLAHGAHVVVGTPGRLMDHLARGNLALERLRTLVLDEADRMLDMGFFDDIAQIVAQCPARRQTLLFSATYAADIRRASARFLNRPAEVKVEALHAPTQITQIFYEIPRETREAAVETLIRHFRPVSTLAFCNTRAQCENQAAFLRERGISALALHGDLEQRDRDAVLLQFANQSCSVLVATDVAARGLDISSLDAVINVDVTQDTEVHVHRVGRTGRAGEKGLALNLCAPHEMRWATLVEKYLGTPLRWDDITKLSPAPGGPLLPPMVTLSILGGKKQKLRPGDLMGALAGEAGLTKEQVGKITVQEFYSYVAIARDVAPRALAALTNGNIKGRHFRVRVMDGTTRDDEAEAAPPAERARPGGPSRSAQGREAAPSQRAGAGNRTATSSQPRRGAGDGRAPSRPGAPRTGGPGRRSR</sequence>
<dbReference type="InterPro" id="IPR000629">
    <property type="entry name" value="RNA-helicase_DEAD-box_CS"/>
</dbReference>
<dbReference type="GO" id="GO:0016787">
    <property type="term" value="F:hydrolase activity"/>
    <property type="evidence" value="ECO:0007669"/>
    <property type="project" value="UniProtKB-KW"/>
</dbReference>
<dbReference type="InterPro" id="IPR012677">
    <property type="entry name" value="Nucleotide-bd_a/b_plait_sf"/>
</dbReference>
<dbReference type="PROSITE" id="PS51192">
    <property type="entry name" value="HELICASE_ATP_BIND_1"/>
    <property type="match status" value="1"/>
</dbReference>
<evidence type="ECO:0000256" key="4">
    <source>
        <dbReference type="ARBA" id="ARBA00022840"/>
    </source>
</evidence>
<evidence type="ECO:0000256" key="2">
    <source>
        <dbReference type="ARBA" id="ARBA00022801"/>
    </source>
</evidence>
<dbReference type="SUPFAM" id="SSF52540">
    <property type="entry name" value="P-loop containing nucleoside triphosphate hydrolases"/>
    <property type="match status" value="1"/>
</dbReference>
<feature type="compositionally biased region" description="Gly residues" evidence="5">
    <location>
        <begin position="530"/>
        <end position="539"/>
    </location>
</feature>
<feature type="domain" description="Helicase C-terminal" evidence="7">
    <location>
        <begin position="220"/>
        <end position="383"/>
    </location>
</feature>
<protein>
    <submittedName>
        <fullName evidence="9">ATP-dependent 23S rRNA helicase DbpA</fullName>
    </submittedName>
</protein>
<organism evidence="9">
    <name type="scientific">plant metagenome</name>
    <dbReference type="NCBI Taxonomy" id="1297885"/>
    <lineage>
        <taxon>unclassified sequences</taxon>
        <taxon>metagenomes</taxon>
        <taxon>organismal metagenomes</taxon>
    </lineage>
</organism>
<dbReference type="SMART" id="SM00487">
    <property type="entry name" value="DEXDc"/>
    <property type="match status" value="1"/>
</dbReference>
<dbReference type="PANTHER" id="PTHR47959:SF1">
    <property type="entry name" value="ATP-DEPENDENT RNA HELICASE DBPA"/>
    <property type="match status" value="1"/>
</dbReference>
<dbReference type="PANTHER" id="PTHR47959">
    <property type="entry name" value="ATP-DEPENDENT RNA HELICASE RHLE-RELATED"/>
    <property type="match status" value="1"/>
</dbReference>
<dbReference type="EMBL" id="CAADHY010000006">
    <property type="protein sequence ID" value="VFR16403.1"/>
    <property type="molecule type" value="Genomic_DNA"/>
</dbReference>
<dbReference type="PROSITE" id="PS51195">
    <property type="entry name" value="Q_MOTIF"/>
    <property type="match status" value="1"/>
</dbReference>
<dbReference type="Pfam" id="PF03880">
    <property type="entry name" value="DbpA"/>
    <property type="match status" value="1"/>
</dbReference>
<dbReference type="InterPro" id="IPR001650">
    <property type="entry name" value="Helicase_C-like"/>
</dbReference>
<feature type="region of interest" description="Disordered" evidence="5">
    <location>
        <begin position="466"/>
        <end position="539"/>
    </location>
</feature>
<name>A0A484NS47_9ZZZZ</name>
<evidence type="ECO:0000313" key="9">
    <source>
        <dbReference type="EMBL" id="VFR16403.1"/>
    </source>
</evidence>
<gene>
    <name evidence="9" type="ORF">AMP9_2118</name>
</gene>
<reference evidence="9" key="1">
    <citation type="submission" date="2019-03" db="EMBL/GenBank/DDBJ databases">
        <authorList>
            <person name="Danneels B."/>
        </authorList>
    </citation>
    <scope>NUCLEOTIDE SEQUENCE</scope>
</reference>
<dbReference type="PROSITE" id="PS00039">
    <property type="entry name" value="DEAD_ATP_HELICASE"/>
    <property type="match status" value="1"/>
</dbReference>
<feature type="domain" description="DEAD-box RNA helicase Q" evidence="8">
    <location>
        <begin position="8"/>
        <end position="36"/>
    </location>
</feature>
<dbReference type="Gene3D" id="3.30.70.330">
    <property type="match status" value="1"/>
</dbReference>
<dbReference type="GO" id="GO:0005524">
    <property type="term" value="F:ATP binding"/>
    <property type="evidence" value="ECO:0007669"/>
    <property type="project" value="UniProtKB-KW"/>
</dbReference>
<evidence type="ECO:0000256" key="3">
    <source>
        <dbReference type="ARBA" id="ARBA00022806"/>
    </source>
</evidence>
<dbReference type="InterPro" id="IPR044742">
    <property type="entry name" value="DEAD/DEAH_RhlB"/>
</dbReference>
<dbReference type="GO" id="GO:0005829">
    <property type="term" value="C:cytosol"/>
    <property type="evidence" value="ECO:0007669"/>
    <property type="project" value="TreeGrafter"/>
</dbReference>
<dbReference type="Gene3D" id="3.40.50.300">
    <property type="entry name" value="P-loop containing nucleotide triphosphate hydrolases"/>
    <property type="match status" value="2"/>
</dbReference>
<feature type="domain" description="Helicase ATP-binding" evidence="6">
    <location>
        <begin position="39"/>
        <end position="210"/>
    </location>
</feature>
<dbReference type="InterPro" id="IPR011545">
    <property type="entry name" value="DEAD/DEAH_box_helicase_dom"/>
</dbReference>
<dbReference type="Pfam" id="PF00270">
    <property type="entry name" value="DEAD"/>
    <property type="match status" value="1"/>
</dbReference>
<dbReference type="Pfam" id="PF00271">
    <property type="entry name" value="Helicase_C"/>
    <property type="match status" value="1"/>
</dbReference>
<evidence type="ECO:0000256" key="5">
    <source>
        <dbReference type="SAM" id="MobiDB-lite"/>
    </source>
</evidence>
<evidence type="ECO:0000259" key="7">
    <source>
        <dbReference type="PROSITE" id="PS51194"/>
    </source>
</evidence>
<dbReference type="PROSITE" id="PS51194">
    <property type="entry name" value="HELICASE_CTER"/>
    <property type="match status" value="1"/>
</dbReference>
<dbReference type="NCBIfam" id="NF008744">
    <property type="entry name" value="PRK11776.1"/>
    <property type="match status" value="1"/>
</dbReference>
<dbReference type="InterPro" id="IPR050079">
    <property type="entry name" value="DEAD_box_RNA_helicase"/>
</dbReference>
<keyword evidence="3 9" id="KW-0347">Helicase</keyword>
<dbReference type="CDD" id="cd18787">
    <property type="entry name" value="SF2_C_DEAD"/>
    <property type="match status" value="1"/>
</dbReference>
<keyword evidence="2" id="KW-0378">Hydrolase</keyword>
<keyword evidence="1" id="KW-0547">Nucleotide-binding</keyword>
<dbReference type="InterPro" id="IPR027417">
    <property type="entry name" value="P-loop_NTPase"/>
</dbReference>
<evidence type="ECO:0000259" key="6">
    <source>
        <dbReference type="PROSITE" id="PS51192"/>
    </source>
</evidence>
<dbReference type="SMART" id="SM00490">
    <property type="entry name" value="HELICc"/>
    <property type="match status" value="1"/>
</dbReference>
<dbReference type="AlphaFoldDB" id="A0A484NS47"/>
<dbReference type="GO" id="GO:0003724">
    <property type="term" value="F:RNA helicase activity"/>
    <property type="evidence" value="ECO:0007669"/>
    <property type="project" value="InterPro"/>
</dbReference>
<evidence type="ECO:0000259" key="8">
    <source>
        <dbReference type="PROSITE" id="PS51195"/>
    </source>
</evidence>
<evidence type="ECO:0000256" key="1">
    <source>
        <dbReference type="ARBA" id="ARBA00022741"/>
    </source>
</evidence>
<dbReference type="InterPro" id="IPR014014">
    <property type="entry name" value="RNA_helicase_DEAD_Q_motif"/>
</dbReference>
<keyword evidence="4" id="KW-0067">ATP-binding</keyword>
<proteinExistence type="predicted"/>
<dbReference type="GO" id="GO:0003676">
    <property type="term" value="F:nucleic acid binding"/>
    <property type="evidence" value="ECO:0007669"/>
    <property type="project" value="InterPro"/>
</dbReference>
<dbReference type="InterPro" id="IPR014001">
    <property type="entry name" value="Helicase_ATP-bd"/>
</dbReference>
<dbReference type="InterPro" id="IPR005580">
    <property type="entry name" value="DbpA/CsdA_RNA-bd_dom"/>
</dbReference>
<accession>A0A484NS47</accession>
<dbReference type="CDD" id="cd00268">
    <property type="entry name" value="DEADc"/>
    <property type="match status" value="1"/>
</dbReference>